<feature type="compositionally biased region" description="Polar residues" evidence="1">
    <location>
        <begin position="166"/>
        <end position="186"/>
    </location>
</feature>
<feature type="compositionally biased region" description="Polar residues" evidence="1">
    <location>
        <begin position="215"/>
        <end position="225"/>
    </location>
</feature>
<dbReference type="Proteomes" id="UP001470230">
    <property type="component" value="Unassembled WGS sequence"/>
</dbReference>
<gene>
    <name evidence="2" type="ORF">M9Y10_044829</name>
</gene>
<proteinExistence type="predicted"/>
<evidence type="ECO:0000313" key="3">
    <source>
        <dbReference type="Proteomes" id="UP001470230"/>
    </source>
</evidence>
<comment type="caution">
    <text evidence="2">The sequence shown here is derived from an EMBL/GenBank/DDBJ whole genome shotgun (WGS) entry which is preliminary data.</text>
</comment>
<evidence type="ECO:0000256" key="1">
    <source>
        <dbReference type="SAM" id="MobiDB-lite"/>
    </source>
</evidence>
<dbReference type="EMBL" id="JAPFFF010000009">
    <property type="protein sequence ID" value="KAK8882189.1"/>
    <property type="molecule type" value="Genomic_DNA"/>
</dbReference>
<protein>
    <submittedName>
        <fullName evidence="2">Uncharacterized protein</fullName>
    </submittedName>
</protein>
<reference evidence="2 3" key="1">
    <citation type="submission" date="2024-04" db="EMBL/GenBank/DDBJ databases">
        <title>Tritrichomonas musculus Genome.</title>
        <authorList>
            <person name="Alves-Ferreira E."/>
            <person name="Grigg M."/>
            <person name="Lorenzi H."/>
            <person name="Galac M."/>
        </authorList>
    </citation>
    <scope>NUCLEOTIDE SEQUENCE [LARGE SCALE GENOMIC DNA]</scope>
    <source>
        <strain evidence="2 3">EAF2021</strain>
    </source>
</reference>
<evidence type="ECO:0000313" key="2">
    <source>
        <dbReference type="EMBL" id="KAK8882189.1"/>
    </source>
</evidence>
<feature type="region of interest" description="Disordered" evidence="1">
    <location>
        <begin position="32"/>
        <end position="51"/>
    </location>
</feature>
<accession>A0ABR2JTW5</accession>
<feature type="compositionally biased region" description="Basic residues" evidence="1">
    <location>
        <begin position="244"/>
        <end position="257"/>
    </location>
</feature>
<feature type="region of interest" description="Disordered" evidence="1">
    <location>
        <begin position="163"/>
        <end position="257"/>
    </location>
</feature>
<organism evidence="2 3">
    <name type="scientific">Tritrichomonas musculus</name>
    <dbReference type="NCBI Taxonomy" id="1915356"/>
    <lineage>
        <taxon>Eukaryota</taxon>
        <taxon>Metamonada</taxon>
        <taxon>Parabasalia</taxon>
        <taxon>Tritrichomonadida</taxon>
        <taxon>Tritrichomonadidae</taxon>
        <taxon>Tritrichomonas</taxon>
    </lineage>
</organism>
<sequence>MAQSQKDQIFEQLQQIQAENSELHERIAKLKAQRHLANEEDQEKPDTNQTQEYAAEIEKLKVQLNQEEANIVDLKKNLTTLMSNQQTIQAQIDEENNQVFQDLVPKLKKEEEETTKFYDEIINLCSQCEGVDIDSLKNLVREVQEKRKSVSQKTEEHQKILRLITFNKSQTNSNATPKQESNNTKPADNKKKLLPKQPAKFPPANENKQTKKRNQPQGNTPNQEMFDNPLPCFQLSAPQLKGGAMRRRTSLAIKHKK</sequence>
<keyword evidence="3" id="KW-1185">Reference proteome</keyword>
<name>A0ABR2JTW5_9EUKA</name>